<reference evidence="7" key="1">
    <citation type="submission" date="2015-04" db="UniProtKB">
        <authorList>
            <consortium name="EnsemblPlants"/>
        </authorList>
    </citation>
    <scope>IDENTIFICATION</scope>
</reference>
<dbReference type="GO" id="GO:0005506">
    <property type="term" value="F:iron ion binding"/>
    <property type="evidence" value="ECO:0007669"/>
    <property type="project" value="InterPro"/>
</dbReference>
<dbReference type="PRINTS" id="PR00385">
    <property type="entry name" value="P450"/>
</dbReference>
<accession>A0A0E0EVS7</accession>
<dbReference type="STRING" id="40149.A0A0E0EVS7"/>
<evidence type="ECO:0000256" key="1">
    <source>
        <dbReference type="ARBA" id="ARBA00010617"/>
    </source>
</evidence>
<evidence type="ECO:0000256" key="6">
    <source>
        <dbReference type="SAM" id="Phobius"/>
    </source>
</evidence>
<dbReference type="eggNOG" id="KOG0156">
    <property type="taxonomic scope" value="Eukaryota"/>
</dbReference>
<dbReference type="GO" id="GO:0020037">
    <property type="term" value="F:heme binding"/>
    <property type="evidence" value="ECO:0007669"/>
    <property type="project" value="InterPro"/>
</dbReference>
<evidence type="ECO:0000256" key="5">
    <source>
        <dbReference type="RuleBase" id="RU000461"/>
    </source>
</evidence>
<evidence type="ECO:0000256" key="3">
    <source>
        <dbReference type="ARBA" id="ARBA00022989"/>
    </source>
</evidence>
<dbReference type="GO" id="GO:0004497">
    <property type="term" value="F:monooxygenase activity"/>
    <property type="evidence" value="ECO:0007669"/>
    <property type="project" value="UniProtKB-KW"/>
</dbReference>
<dbReference type="InterPro" id="IPR001128">
    <property type="entry name" value="Cyt_P450"/>
</dbReference>
<evidence type="ECO:0000256" key="4">
    <source>
        <dbReference type="PIRSR" id="PIRSR602401-1"/>
    </source>
</evidence>
<dbReference type="Pfam" id="PF00067">
    <property type="entry name" value="p450"/>
    <property type="match status" value="1"/>
</dbReference>
<comment type="cofactor">
    <cofactor evidence="4">
        <name>heme</name>
        <dbReference type="ChEBI" id="CHEBI:30413"/>
    </cofactor>
</comment>
<dbReference type="HOGENOM" id="CLU_001570_4_2_1"/>
<dbReference type="InterPro" id="IPR036396">
    <property type="entry name" value="Cyt_P450_sf"/>
</dbReference>
<comment type="similarity">
    <text evidence="1 5">Belongs to the cytochrome P450 family.</text>
</comment>
<keyword evidence="2 6" id="KW-0812">Transmembrane</keyword>
<dbReference type="Gramene" id="OMERI10G01890.1">
    <property type="protein sequence ID" value="OMERI10G01890.1"/>
    <property type="gene ID" value="OMERI10G01890"/>
</dbReference>
<keyword evidence="3 6" id="KW-1133">Transmembrane helix</keyword>
<keyword evidence="8" id="KW-1185">Reference proteome</keyword>
<dbReference type="EnsemblPlants" id="OMERI10G01890.1">
    <property type="protein sequence ID" value="OMERI10G01890.1"/>
    <property type="gene ID" value="OMERI10G01890"/>
</dbReference>
<dbReference type="PANTHER" id="PTHR47950:SF7">
    <property type="entry name" value="OS12G0196700 PROTEIN"/>
    <property type="match status" value="1"/>
</dbReference>
<dbReference type="GO" id="GO:0016705">
    <property type="term" value="F:oxidoreductase activity, acting on paired donors, with incorporation or reduction of molecular oxygen"/>
    <property type="evidence" value="ECO:0007669"/>
    <property type="project" value="InterPro"/>
</dbReference>
<keyword evidence="4 5" id="KW-0479">Metal-binding</keyword>
<dbReference type="AlphaFoldDB" id="A0A0E0EVS7"/>
<dbReference type="InterPro" id="IPR017972">
    <property type="entry name" value="Cyt_P450_CS"/>
</dbReference>
<feature type="binding site" description="axial binding residue" evidence="4">
    <location>
        <position position="482"/>
    </location>
    <ligand>
        <name>heme</name>
        <dbReference type="ChEBI" id="CHEBI:30413"/>
    </ligand>
    <ligandPart>
        <name>Fe</name>
        <dbReference type="ChEBI" id="CHEBI:18248"/>
    </ligandPart>
</feature>
<dbReference type="PANTHER" id="PTHR47950">
    <property type="entry name" value="CYTOCHROME P450, FAMILY 76, SUBFAMILY C, POLYPEPTIDE 5-RELATED"/>
    <property type="match status" value="1"/>
</dbReference>
<dbReference type="PROSITE" id="PS00086">
    <property type="entry name" value="CYTOCHROME_P450"/>
    <property type="match status" value="1"/>
</dbReference>
<keyword evidence="5" id="KW-0503">Monooxygenase</keyword>
<proteinExistence type="inferred from homology"/>
<dbReference type="Gene3D" id="1.10.630.10">
    <property type="entry name" value="Cytochrome P450"/>
    <property type="match status" value="1"/>
</dbReference>
<dbReference type="Proteomes" id="UP000008021">
    <property type="component" value="Chromosome 10"/>
</dbReference>
<dbReference type="CDD" id="cd11073">
    <property type="entry name" value="CYP76-like"/>
    <property type="match status" value="1"/>
</dbReference>
<keyword evidence="4 5" id="KW-0349">Heme</keyword>
<evidence type="ECO:0000256" key="2">
    <source>
        <dbReference type="ARBA" id="ARBA00022692"/>
    </source>
</evidence>
<dbReference type="SUPFAM" id="SSF48264">
    <property type="entry name" value="Cytochrome P450"/>
    <property type="match status" value="1"/>
</dbReference>
<evidence type="ECO:0000313" key="7">
    <source>
        <dbReference type="EnsemblPlants" id="OMERI10G01890.1"/>
    </source>
</evidence>
<dbReference type="PRINTS" id="PR00463">
    <property type="entry name" value="EP450I"/>
</dbReference>
<keyword evidence="6" id="KW-0472">Membrane</keyword>
<dbReference type="FunFam" id="1.10.630.10:FF:000450">
    <property type="entry name" value="Os10g0171300 protein"/>
    <property type="match status" value="1"/>
</dbReference>
<reference evidence="7" key="2">
    <citation type="submission" date="2018-05" db="EMBL/GenBank/DDBJ databases">
        <title>OmerRS3 (Oryza meridionalis Reference Sequence Version 3).</title>
        <authorList>
            <person name="Zhang J."/>
            <person name="Kudrna D."/>
            <person name="Lee S."/>
            <person name="Talag J."/>
            <person name="Welchert J."/>
            <person name="Wing R.A."/>
        </authorList>
    </citation>
    <scope>NUCLEOTIDE SEQUENCE [LARGE SCALE GENOMIC DNA]</scope>
    <source>
        <strain evidence="7">cv. OR44</strain>
    </source>
</reference>
<dbReference type="InterPro" id="IPR002401">
    <property type="entry name" value="Cyt_P450_E_grp-I"/>
</dbReference>
<keyword evidence="5" id="KW-0560">Oxidoreductase</keyword>
<feature type="transmembrane region" description="Helical" evidence="6">
    <location>
        <begin position="27"/>
        <end position="47"/>
    </location>
</feature>
<keyword evidence="4 5" id="KW-0408">Iron</keyword>
<sequence length="541" mass="60034">MLLYFHMDRDRSAVQVHSFSKVQRSSMAIFIGCICSLALLLLCSHVFQLLSDARRRLPPGPRPLPVIGNLLDVAGELPHRSLARVAERYGPLVTLRLGTMLAVVASSPATARDVLHRHGASITDRGTPDAWRTDGHDGNSIFAFPTRHHRWRALRRLGAEQLFSPRRVEEQRPLRRDAVRGLLRHVAELAAASGGGGAAVVDVGRAAFAAMASLLFGALFSAGIDAATSCRFRDAAREFALLTMTPNVSEFFPVVAMADLQGLRRRTARHITWMYQLIDGHVERRMRGRETAGGCGAAHGEKEKDLLDVMLDMSEKEEQNDDSSLTMNRGVIRAFMADLLMAGSETSSAVIEWAMAELLQNPQTMTKLQEELKKVIGSKTCIDEEDIDQLPYLQAVIKETHRLHPAIPLLMYKAAVPVEIQGYKIPKETTVIVNTWAIHQNSEVWIEPDKFIPERFLQKEISLSSGSTNMELIPFSAGRRFCLGYPVANRMLHVMLASLVHQFQWTLPEVVKKNGGVDMAEKFGITLSMATPLHAIAKNIV</sequence>
<organism evidence="7">
    <name type="scientific">Oryza meridionalis</name>
    <dbReference type="NCBI Taxonomy" id="40149"/>
    <lineage>
        <taxon>Eukaryota</taxon>
        <taxon>Viridiplantae</taxon>
        <taxon>Streptophyta</taxon>
        <taxon>Embryophyta</taxon>
        <taxon>Tracheophyta</taxon>
        <taxon>Spermatophyta</taxon>
        <taxon>Magnoliopsida</taxon>
        <taxon>Liliopsida</taxon>
        <taxon>Poales</taxon>
        <taxon>Poaceae</taxon>
        <taxon>BOP clade</taxon>
        <taxon>Oryzoideae</taxon>
        <taxon>Oryzeae</taxon>
        <taxon>Oryzinae</taxon>
        <taxon>Oryza</taxon>
    </lineage>
</organism>
<name>A0A0E0EVS7_9ORYZ</name>
<evidence type="ECO:0000313" key="8">
    <source>
        <dbReference type="Proteomes" id="UP000008021"/>
    </source>
</evidence>
<protein>
    <submittedName>
        <fullName evidence="7">Uncharacterized protein</fullName>
    </submittedName>
</protein>